<dbReference type="AlphaFoldDB" id="G0MCC8"/>
<name>G0MCC8_CAEBE</name>
<organism evidence="2">
    <name type="scientific">Caenorhabditis brenneri</name>
    <name type="common">Nematode worm</name>
    <dbReference type="NCBI Taxonomy" id="135651"/>
    <lineage>
        <taxon>Eukaryota</taxon>
        <taxon>Metazoa</taxon>
        <taxon>Ecdysozoa</taxon>
        <taxon>Nematoda</taxon>
        <taxon>Chromadorea</taxon>
        <taxon>Rhabditida</taxon>
        <taxon>Rhabditina</taxon>
        <taxon>Rhabditomorpha</taxon>
        <taxon>Rhabditoidea</taxon>
        <taxon>Rhabditidae</taxon>
        <taxon>Peloderinae</taxon>
        <taxon>Caenorhabditis</taxon>
    </lineage>
</organism>
<evidence type="ECO:0000313" key="2">
    <source>
        <dbReference type="Proteomes" id="UP000008068"/>
    </source>
</evidence>
<gene>
    <name evidence="1" type="ORF">CAEBREN_06964</name>
</gene>
<dbReference type="HOGENOM" id="CLU_2051715_0_0_1"/>
<accession>G0MCC8</accession>
<protein>
    <submittedName>
        <fullName evidence="1">Uncharacterized protein</fullName>
    </submittedName>
</protein>
<dbReference type="EMBL" id="GL379789">
    <property type="protein sequence ID" value="EGT45672.1"/>
    <property type="molecule type" value="Genomic_DNA"/>
</dbReference>
<reference evidence="2" key="1">
    <citation type="submission" date="2011-07" db="EMBL/GenBank/DDBJ databases">
        <authorList>
            <consortium name="Caenorhabditis brenneri Sequencing and Analysis Consortium"/>
            <person name="Wilson R.K."/>
        </authorList>
    </citation>
    <scope>NUCLEOTIDE SEQUENCE [LARGE SCALE GENOMIC DNA]</scope>
    <source>
        <strain evidence="2">PB2801</strain>
    </source>
</reference>
<dbReference type="Proteomes" id="UP000008068">
    <property type="component" value="Unassembled WGS sequence"/>
</dbReference>
<sequence>MQCPFHAYRAQLYVMVLNQFNANKYRGMRLYRHHGWSFPNSDWFSDDYEQRLMESDILKLEELMKVYVGAACELNQLENKYGVPKDSSAMKEKSDNTSGKFWKGFKEKCLAVKKKVFKGS</sequence>
<evidence type="ECO:0000313" key="1">
    <source>
        <dbReference type="EMBL" id="EGT45672.1"/>
    </source>
</evidence>
<dbReference type="InParanoid" id="G0MCC8"/>
<keyword evidence="2" id="KW-1185">Reference proteome</keyword>
<proteinExistence type="predicted"/>